<dbReference type="Proteomes" id="UP000481583">
    <property type="component" value="Unassembled WGS sequence"/>
</dbReference>
<keyword evidence="5" id="KW-1185">Reference proteome</keyword>
<feature type="transmembrane region" description="Helical" evidence="2">
    <location>
        <begin position="184"/>
        <end position="204"/>
    </location>
</feature>
<dbReference type="InterPro" id="IPR019692">
    <property type="entry name" value="CFP-6_PH"/>
</dbReference>
<name>A0A6G4UF14_9ACTN</name>
<evidence type="ECO:0000313" key="4">
    <source>
        <dbReference type="EMBL" id="NGN70331.1"/>
    </source>
</evidence>
<dbReference type="Pfam" id="PF10756">
    <property type="entry name" value="bPH_6"/>
    <property type="match status" value="1"/>
</dbReference>
<feature type="region of interest" description="Disordered" evidence="1">
    <location>
        <begin position="130"/>
        <end position="158"/>
    </location>
</feature>
<gene>
    <name evidence="4" type="ORF">G5C51_41420</name>
</gene>
<dbReference type="AlphaFoldDB" id="A0A6G4UF14"/>
<feature type="transmembrane region" description="Helical" evidence="2">
    <location>
        <begin position="50"/>
        <end position="72"/>
    </location>
</feature>
<dbReference type="RefSeq" id="WP_165246024.1">
    <property type="nucleotide sequence ID" value="NZ_JAAKZV010000477.1"/>
</dbReference>
<protein>
    <submittedName>
        <fullName evidence="4">PH domain-containing protein</fullName>
    </submittedName>
</protein>
<evidence type="ECO:0000256" key="2">
    <source>
        <dbReference type="SAM" id="Phobius"/>
    </source>
</evidence>
<proteinExistence type="predicted"/>
<accession>A0A6G4UF14</accession>
<feature type="compositionally biased region" description="Basic and acidic residues" evidence="1">
    <location>
        <begin position="149"/>
        <end position="158"/>
    </location>
</feature>
<evidence type="ECO:0000313" key="5">
    <source>
        <dbReference type="Proteomes" id="UP000481583"/>
    </source>
</evidence>
<keyword evidence="2" id="KW-1133">Transmembrane helix</keyword>
<organism evidence="4 5">
    <name type="scientific">Streptomyces coryli</name>
    <dbReference type="NCBI Taxonomy" id="1128680"/>
    <lineage>
        <taxon>Bacteria</taxon>
        <taxon>Bacillati</taxon>
        <taxon>Actinomycetota</taxon>
        <taxon>Actinomycetes</taxon>
        <taxon>Kitasatosporales</taxon>
        <taxon>Streptomycetaceae</taxon>
        <taxon>Streptomyces</taxon>
    </lineage>
</organism>
<reference evidence="4 5" key="1">
    <citation type="submission" date="2020-02" db="EMBL/GenBank/DDBJ databases">
        <title>Whole-genome analyses of novel actinobacteria.</title>
        <authorList>
            <person name="Sahin N."/>
        </authorList>
    </citation>
    <scope>NUCLEOTIDE SEQUENCE [LARGE SCALE GENOMIC DNA]</scope>
    <source>
        <strain evidence="4 5">A7024</strain>
    </source>
</reference>
<keyword evidence="2" id="KW-0472">Membrane</keyword>
<comment type="caution">
    <text evidence="4">The sequence shown here is derived from an EMBL/GenBank/DDBJ whole genome shotgun (WGS) entry which is preliminary data.</text>
</comment>
<dbReference type="EMBL" id="JAAKZV010000477">
    <property type="protein sequence ID" value="NGN70331.1"/>
    <property type="molecule type" value="Genomic_DNA"/>
</dbReference>
<sequence>MSANEPSTTPQYADRVFRSVGGVMGGVLLLALAAWLGIDALVNGSGRTRLLSVAALLCVVPLITAFTVRPAVYASEDRLRIRNPFRTITLPWATVETLRAHFSSEVLTKDGAKFQLWAVPVSIRARNRANRQAAKSGAHDAHPVAAAGDKPHRAPGDQNIDDLRELAERNADREGAQGPAEVKWAYEIIAPALVGALALLVLALV</sequence>
<feature type="domain" description="Low molecular weight protein antigen 6 PH" evidence="3">
    <location>
        <begin position="69"/>
        <end position="120"/>
    </location>
</feature>
<keyword evidence="2" id="KW-0812">Transmembrane</keyword>
<evidence type="ECO:0000256" key="1">
    <source>
        <dbReference type="SAM" id="MobiDB-lite"/>
    </source>
</evidence>
<evidence type="ECO:0000259" key="3">
    <source>
        <dbReference type="Pfam" id="PF10756"/>
    </source>
</evidence>
<feature type="transmembrane region" description="Helical" evidence="2">
    <location>
        <begin position="20"/>
        <end position="38"/>
    </location>
</feature>